<comment type="caution">
    <text evidence="2">The sequence shown here is derived from an EMBL/GenBank/DDBJ whole genome shotgun (WGS) entry which is preliminary data.</text>
</comment>
<dbReference type="InterPro" id="IPR025375">
    <property type="entry name" value="DUF4365"/>
</dbReference>
<feature type="domain" description="DUF4365" evidence="1">
    <location>
        <begin position="39"/>
        <end position="155"/>
    </location>
</feature>
<keyword evidence="3" id="KW-1185">Reference proteome</keyword>
<evidence type="ECO:0000259" key="1">
    <source>
        <dbReference type="Pfam" id="PF14280"/>
    </source>
</evidence>
<organism evidence="2 3">
    <name type="scientific">Polaromonas jejuensis</name>
    <dbReference type="NCBI Taxonomy" id="457502"/>
    <lineage>
        <taxon>Bacteria</taxon>
        <taxon>Pseudomonadati</taxon>
        <taxon>Pseudomonadota</taxon>
        <taxon>Betaproteobacteria</taxon>
        <taxon>Burkholderiales</taxon>
        <taxon>Comamonadaceae</taxon>
        <taxon>Polaromonas</taxon>
    </lineage>
</organism>
<evidence type="ECO:0000313" key="2">
    <source>
        <dbReference type="EMBL" id="MFC5520846.1"/>
    </source>
</evidence>
<dbReference type="Pfam" id="PF14280">
    <property type="entry name" value="DUF4365"/>
    <property type="match status" value="1"/>
</dbReference>
<dbReference type="Gene3D" id="1.25.40.10">
    <property type="entry name" value="Tetratricopeptide repeat domain"/>
    <property type="match status" value="2"/>
</dbReference>
<protein>
    <submittedName>
        <fullName evidence="2">DUF4365 domain-containing protein</fullName>
    </submittedName>
</protein>
<accession>A0ABW0Q7M2</accession>
<evidence type="ECO:0000313" key="3">
    <source>
        <dbReference type="Proteomes" id="UP001596084"/>
    </source>
</evidence>
<proteinExistence type="predicted"/>
<reference evidence="3" key="1">
    <citation type="journal article" date="2019" name="Int. J. Syst. Evol. Microbiol.">
        <title>The Global Catalogue of Microorganisms (GCM) 10K type strain sequencing project: providing services to taxonomists for standard genome sequencing and annotation.</title>
        <authorList>
            <consortium name="The Broad Institute Genomics Platform"/>
            <consortium name="The Broad Institute Genome Sequencing Center for Infectious Disease"/>
            <person name="Wu L."/>
            <person name="Ma J."/>
        </authorList>
    </citation>
    <scope>NUCLEOTIDE SEQUENCE [LARGE SCALE GENOMIC DNA]</scope>
    <source>
        <strain evidence="3">CGMCC 4.7277</strain>
    </source>
</reference>
<gene>
    <name evidence="2" type="ORF">ACFPP7_07930</name>
</gene>
<dbReference type="SUPFAM" id="SSF48452">
    <property type="entry name" value="TPR-like"/>
    <property type="match status" value="1"/>
</dbReference>
<dbReference type="Proteomes" id="UP001596084">
    <property type="component" value="Unassembled WGS sequence"/>
</dbReference>
<name>A0ABW0Q7M2_9BURK</name>
<sequence length="1317" mass="146064">MVHSCGLPQTGDAQEIGQDATTCLWANRPRSWLLNDLGGTDDYGLDFQVQISIHQSVQNIFRVQLKGTRSPNLNSDGSYFSIALSTSTLRYYDNIVEPILLVYCDLSIDLDDPVNCPMYYVWVRPELRRVEIEKVPLDQGSVTLRVPVANLLTKTTDLLDEIRQANALANIGHALDVKVENDRPGMNMGDRVDMLRGVQSGLVARSFDFLDALAEPPTEHWIEPKRGTLAWHLREAIRYLRAGKAERCKTELTQTEKFLDGATSVEKAEFHHLNGRVKSFDGDHQGARDAHWEAAAIDDQPKYWSAWAESELRLRYQLGGSNDFTDVADKLPGDHPSILGIKARLLAAGNRYDEAIALLNTFSGVESLSARGIVETMNSKSAEALQACIEGLAIEDVSDSSRQLFSLLKARARFALAMGKSGAPMLDEIMPPAGLPGMDIDLLRQAWQDIQEAVELLQDGGWTSNAEFIADIWAATASMLGKQGEALPLIVDAARARPHFEGLQTPAETVAAQCGEFEIALEINTRTPDSDTKWLRRTAYLHELNRHRDCVDLFEKHVAHLDKQHQLFGTVLPMAILSAKKIVKTDLARLWFAIFDSDPKLAPYKAVSEYLSAIDASKLAKSEALRELEAQYRALGKSKPIALLLFMELDPADAEQAATCIEVANDVRASTTLPGGAAVHLGMALVTTKKWSELLDLCRESGNQFEGTTRLTAFEGLALDRLGRADDARRLLERMINDGKSDSVALNTYVNLMARGGFVEEAIKTAERIFELASHDAQKRECVRLLFNLEQTANPSSTRLLELATRMGELADPSIEEQEGVYLMMMLTGTLSGNTAPTPEQIQAFHTRSDAFFRNFPHSKMLMKAEVSKDATPEQLLKSIRDMVGLDDESMAFHTKLENQLQAGTVPFPYAWRPRYILRNVHDVVHLWEITKRSGADDRKHHLQMMAAQWMPRPAATTRALIPLLDLTSLLVVSDLGLFDNLFSYFQKIAISKGTLLQLSKLAQPFSGSLWLSKCRALQDRLKEHYDQILQPGSEPGEDDDQRFSPSSEEIKRLCTTDEFTLYSDDVIFRLYCGGDNANAQGICTGDLLSGLEEIGALTTAEVAEKLATLCAWHVGLMIDFKYQLAIVPDALRTIGSVAIGVDLLQNSPSFMSMATAMWDFRSDFILNVSHVGSILKVMIEDACLPTTAIASFLGVWYVKAKLRSDAPHPPMNILTKIVQLAAAHNPQMSKDSAQRLWSVFLALVEFEHGDRMDEQKERDAIQLMAQQCAILDVKVKNVQGSTFSERLSIGLTPGTANADLFAKASVMAKVQIGLKD</sequence>
<dbReference type="RefSeq" id="WP_084389683.1">
    <property type="nucleotide sequence ID" value="NZ_JBHSMX010000011.1"/>
</dbReference>
<dbReference type="EMBL" id="JBHSMX010000011">
    <property type="protein sequence ID" value="MFC5520846.1"/>
    <property type="molecule type" value="Genomic_DNA"/>
</dbReference>
<dbReference type="InterPro" id="IPR011990">
    <property type="entry name" value="TPR-like_helical_dom_sf"/>
</dbReference>